<dbReference type="PROSITE" id="PS51197">
    <property type="entry name" value="HTH_RRF2_2"/>
    <property type="match status" value="1"/>
</dbReference>
<accession>A0ABQ5PZ06</accession>
<dbReference type="EMBL" id="BSDC01000002">
    <property type="protein sequence ID" value="GLH67386.1"/>
    <property type="molecule type" value="Genomic_DNA"/>
</dbReference>
<organism evidence="1 2">
    <name type="scientific">Geothrix edaphica</name>
    <dbReference type="NCBI Taxonomy" id="2927976"/>
    <lineage>
        <taxon>Bacteria</taxon>
        <taxon>Pseudomonadati</taxon>
        <taxon>Acidobacteriota</taxon>
        <taxon>Holophagae</taxon>
        <taxon>Holophagales</taxon>
        <taxon>Holophagaceae</taxon>
        <taxon>Geothrix</taxon>
    </lineage>
</organism>
<dbReference type="Pfam" id="PF02082">
    <property type="entry name" value="Rrf2"/>
    <property type="match status" value="1"/>
</dbReference>
<evidence type="ECO:0000313" key="2">
    <source>
        <dbReference type="Proteomes" id="UP001165044"/>
    </source>
</evidence>
<dbReference type="PANTHER" id="PTHR33221">
    <property type="entry name" value="WINGED HELIX-TURN-HELIX TRANSCRIPTIONAL REGULATOR, RRF2 FAMILY"/>
    <property type="match status" value="1"/>
</dbReference>
<dbReference type="PANTHER" id="PTHR33221:SF2">
    <property type="entry name" value="TRANSCRIPTIONAL REGULATOR"/>
    <property type="match status" value="1"/>
</dbReference>
<reference evidence="1" key="1">
    <citation type="journal article" date="2023" name="Antonie Van Leeuwenhoek">
        <title>Mesoterricola silvestris gen. nov., sp. nov., Mesoterricola sediminis sp. nov., Geothrix oryzae sp. nov., Geothrix edaphica sp. nov., Geothrix rubra sp. nov., and Geothrix limicola sp. nov., six novel members of Acidobacteriota isolated from soils.</title>
        <authorList>
            <person name="Itoh H."/>
            <person name="Sugisawa Y."/>
            <person name="Mise K."/>
            <person name="Xu Z."/>
            <person name="Kuniyasu M."/>
            <person name="Ushijima N."/>
            <person name="Kawano K."/>
            <person name="Kobayashi E."/>
            <person name="Shiratori Y."/>
            <person name="Masuda Y."/>
            <person name="Senoo K."/>
        </authorList>
    </citation>
    <scope>NUCLEOTIDE SEQUENCE</scope>
    <source>
        <strain evidence="1">Red802</strain>
    </source>
</reference>
<evidence type="ECO:0008006" key="3">
    <source>
        <dbReference type="Google" id="ProtNLM"/>
    </source>
</evidence>
<comment type="caution">
    <text evidence="1">The sequence shown here is derived from an EMBL/GenBank/DDBJ whole genome shotgun (WGS) entry which is preliminary data.</text>
</comment>
<proteinExistence type="predicted"/>
<evidence type="ECO:0000313" key="1">
    <source>
        <dbReference type="EMBL" id="GLH67386.1"/>
    </source>
</evidence>
<gene>
    <name evidence="1" type="ORF">GETHED_17500</name>
</gene>
<keyword evidence="2" id="KW-1185">Reference proteome</keyword>
<dbReference type="RefSeq" id="WP_285608500.1">
    <property type="nucleotide sequence ID" value="NZ_BSDC01000002.1"/>
</dbReference>
<dbReference type="Gene3D" id="1.10.10.10">
    <property type="entry name" value="Winged helix-like DNA-binding domain superfamily/Winged helix DNA-binding domain"/>
    <property type="match status" value="1"/>
</dbReference>
<dbReference type="InterPro" id="IPR000944">
    <property type="entry name" value="Tscrpt_reg_Rrf2"/>
</dbReference>
<protein>
    <recommendedName>
        <fullName evidence="3">Rrf2 family transcriptional regulator</fullName>
    </recommendedName>
</protein>
<dbReference type="InterPro" id="IPR036390">
    <property type="entry name" value="WH_DNA-bd_sf"/>
</dbReference>
<dbReference type="InterPro" id="IPR036388">
    <property type="entry name" value="WH-like_DNA-bd_sf"/>
</dbReference>
<dbReference type="Proteomes" id="UP001165044">
    <property type="component" value="Unassembled WGS sequence"/>
</dbReference>
<dbReference type="NCBIfam" id="TIGR00738">
    <property type="entry name" value="rrf2_super"/>
    <property type="match status" value="1"/>
</dbReference>
<name>A0ABQ5PZ06_9BACT</name>
<sequence length="161" mass="17559">MNHPQPGCPHPRSLFHAPTRYALQALVRMPGDGTYRLARNLAAELDLPGPFLAKILQILAHADILESLRGPTGGFRLTRPPERITLREVVVAMEGPEPFEDCLLGHAAVGEDCHCPIRPAWDVLQTLLTTTLARTSLRDLQVAQAAPDRPEDPDLSVAAPV</sequence>
<dbReference type="SUPFAM" id="SSF46785">
    <property type="entry name" value="Winged helix' DNA-binding domain"/>
    <property type="match status" value="1"/>
</dbReference>